<protein>
    <recommendedName>
        <fullName evidence="3">Methyltransferase domain-containing protein</fullName>
    </recommendedName>
</protein>
<organism evidence="1 2">
    <name type="scientific">Janibacter melonis</name>
    <dbReference type="NCBI Taxonomy" id="262209"/>
    <lineage>
        <taxon>Bacteria</taxon>
        <taxon>Bacillati</taxon>
        <taxon>Actinomycetota</taxon>
        <taxon>Actinomycetes</taxon>
        <taxon>Micrococcales</taxon>
        <taxon>Intrasporangiaceae</taxon>
        <taxon>Janibacter</taxon>
    </lineage>
</organism>
<dbReference type="RefSeq" id="WP_068272859.1">
    <property type="nucleotide sequence ID" value="NZ_LQZG01000002.1"/>
</dbReference>
<keyword evidence="2" id="KW-1185">Reference proteome</keyword>
<accession>A0A176QCR7</accession>
<name>A0A176QCR7_9MICO</name>
<dbReference type="STRING" id="262209.AWH69_05335"/>
<dbReference type="Gene3D" id="3.40.50.150">
    <property type="entry name" value="Vaccinia Virus protein VP39"/>
    <property type="match status" value="1"/>
</dbReference>
<dbReference type="AlphaFoldDB" id="A0A176QCR7"/>
<evidence type="ECO:0000313" key="1">
    <source>
        <dbReference type="EMBL" id="OAB87501.1"/>
    </source>
</evidence>
<comment type="caution">
    <text evidence="1">The sequence shown here is derived from an EMBL/GenBank/DDBJ whole genome shotgun (WGS) entry which is preliminary data.</text>
</comment>
<proteinExistence type="predicted"/>
<evidence type="ECO:0008006" key="3">
    <source>
        <dbReference type="Google" id="ProtNLM"/>
    </source>
</evidence>
<dbReference type="InterPro" id="IPR029063">
    <property type="entry name" value="SAM-dependent_MTases_sf"/>
</dbReference>
<dbReference type="Proteomes" id="UP000076976">
    <property type="component" value="Unassembled WGS sequence"/>
</dbReference>
<dbReference type="CDD" id="cd02440">
    <property type="entry name" value="AdoMet_MTases"/>
    <property type="match status" value="1"/>
</dbReference>
<reference evidence="1 2" key="1">
    <citation type="submission" date="2016-01" db="EMBL/GenBank/DDBJ databases">
        <title>Janibacter melonis strain CD11_4 genome sequencing and assembly.</title>
        <authorList>
            <person name="Nair G.R."/>
            <person name="Kaur G."/>
            <person name="Chander A.M."/>
            <person name="Mayilraj S."/>
        </authorList>
    </citation>
    <scope>NUCLEOTIDE SEQUENCE [LARGE SCALE GENOMIC DNA]</scope>
    <source>
        <strain evidence="1 2">CD11-4</strain>
    </source>
</reference>
<dbReference type="Pfam" id="PF13489">
    <property type="entry name" value="Methyltransf_23"/>
    <property type="match status" value="1"/>
</dbReference>
<sequence>MTDTTITTREAEDPLERAAVRQGWQDVQHLEDLREGAARRLFAHRWDSERARAKEWFVSPPDAGLLGSFRAMYESPSNITRFRRTLDFVTPGESVFEVGTGKGFLATLLLRDGQVGSYCGGELVPAYARATRELLGVNGFGDRADVTELDLYDLTRERVGGCDLVVCCEVIEHVPDAEAALRALSDALPEGADLLFSTPLLGRLEGIWGHTAIFGVERLRAMTESAGLVVHHVEAVDNTWVLVLASHSTAPSPRARAAAAAVPDPTAVQERDPYRARRVTNVDPHDLEQVKSLWNKRMDLTTERVVTEDEELGDVIGLRITGTPRPDRTGPQYIGLAFPVPPGHRPTLGVRLELEVPHPEQVEKIFVEFTHEGQAVARWSWKPQEARPKRVRPTFVLREGSKGTYFTPSPVEGDIRTADRVEIYAAVTKGEQIDLSLLRWGWIS</sequence>
<dbReference type="SUPFAM" id="SSF53335">
    <property type="entry name" value="S-adenosyl-L-methionine-dependent methyltransferases"/>
    <property type="match status" value="1"/>
</dbReference>
<dbReference type="EMBL" id="LQZG01000002">
    <property type="protein sequence ID" value="OAB87501.1"/>
    <property type="molecule type" value="Genomic_DNA"/>
</dbReference>
<evidence type="ECO:0000313" key="2">
    <source>
        <dbReference type="Proteomes" id="UP000076976"/>
    </source>
</evidence>
<gene>
    <name evidence="1" type="ORF">AWH69_05335</name>
</gene>